<gene>
    <name evidence="1" type="ORF">BJ138DRAFT_1119264</name>
</gene>
<comment type="caution">
    <text evidence="1">The sequence shown here is derived from an EMBL/GenBank/DDBJ whole genome shotgun (WGS) entry which is preliminary data.</text>
</comment>
<protein>
    <submittedName>
        <fullName evidence="1">Translocation protein Sec62-domain-containing protein</fullName>
    </submittedName>
</protein>
<dbReference type="EMBL" id="MU268420">
    <property type="protein sequence ID" value="KAH7904597.1"/>
    <property type="molecule type" value="Genomic_DNA"/>
</dbReference>
<evidence type="ECO:0000313" key="1">
    <source>
        <dbReference type="EMBL" id="KAH7904597.1"/>
    </source>
</evidence>
<sequence length="307" mass="33656">MSTAEHQAKAPQDVRSVVQFLRSSKSGMKIRVGALNGKRIDYFKGKSAIKALLSPAYAKVKHAPKVTTEAEAETLLQTIIPFTFYLRIERGGPSGSGSSPRHVTVTPQQAFAPDAYFAWFYEGPQWTTYAGGLLMVAMMLAGVMFPLWPPVMRLGVWYISIAMLGLIGAFFGLAIVRLIFYVITLVVASPGIWIFPKLFADVGVVSDLNQFHYHAPGSVFGNMVWLIDHLTDCDISKIESFIPLWEWDLPAKKISKKKKGKAPAGATSEEKLASNGGAFIEEVADESPDSRPGSRSARVEEVPDEDS</sequence>
<evidence type="ECO:0000313" key="2">
    <source>
        <dbReference type="Proteomes" id="UP000790377"/>
    </source>
</evidence>
<dbReference type="Proteomes" id="UP000790377">
    <property type="component" value="Unassembled WGS sequence"/>
</dbReference>
<reference evidence="1" key="1">
    <citation type="journal article" date="2021" name="New Phytol.">
        <title>Evolutionary innovations through gain and loss of genes in the ectomycorrhizal Boletales.</title>
        <authorList>
            <person name="Wu G."/>
            <person name="Miyauchi S."/>
            <person name="Morin E."/>
            <person name="Kuo A."/>
            <person name="Drula E."/>
            <person name="Varga T."/>
            <person name="Kohler A."/>
            <person name="Feng B."/>
            <person name="Cao Y."/>
            <person name="Lipzen A."/>
            <person name="Daum C."/>
            <person name="Hundley H."/>
            <person name="Pangilinan J."/>
            <person name="Johnson J."/>
            <person name="Barry K."/>
            <person name="LaButti K."/>
            <person name="Ng V."/>
            <person name="Ahrendt S."/>
            <person name="Min B."/>
            <person name="Choi I.G."/>
            <person name="Park H."/>
            <person name="Plett J.M."/>
            <person name="Magnuson J."/>
            <person name="Spatafora J.W."/>
            <person name="Nagy L.G."/>
            <person name="Henrissat B."/>
            <person name="Grigoriev I.V."/>
            <person name="Yang Z.L."/>
            <person name="Xu J."/>
            <person name="Martin F.M."/>
        </authorList>
    </citation>
    <scope>NUCLEOTIDE SEQUENCE</scope>
    <source>
        <strain evidence="1">ATCC 28755</strain>
    </source>
</reference>
<keyword evidence="2" id="KW-1185">Reference proteome</keyword>
<organism evidence="1 2">
    <name type="scientific">Hygrophoropsis aurantiaca</name>
    <dbReference type="NCBI Taxonomy" id="72124"/>
    <lineage>
        <taxon>Eukaryota</taxon>
        <taxon>Fungi</taxon>
        <taxon>Dikarya</taxon>
        <taxon>Basidiomycota</taxon>
        <taxon>Agaricomycotina</taxon>
        <taxon>Agaricomycetes</taxon>
        <taxon>Agaricomycetidae</taxon>
        <taxon>Boletales</taxon>
        <taxon>Coniophorineae</taxon>
        <taxon>Hygrophoropsidaceae</taxon>
        <taxon>Hygrophoropsis</taxon>
    </lineage>
</organism>
<accession>A0ACB7ZV56</accession>
<name>A0ACB7ZV56_9AGAM</name>
<proteinExistence type="predicted"/>